<feature type="binding site" evidence="3">
    <location>
        <position position="149"/>
    </location>
    <ligand>
        <name>a divalent metal cation</name>
        <dbReference type="ChEBI" id="CHEBI:60240"/>
    </ligand>
</feature>
<keyword evidence="2 3" id="KW-0479">Metal-binding</keyword>
<evidence type="ECO:0000256" key="1">
    <source>
        <dbReference type="ARBA" id="ARBA00008635"/>
    </source>
</evidence>
<sequence>MENTNQIAEQTAQVITPEGLLNHWQGHRNITRRVIEAFPEEHLFSYSIGGMRSFGSMAIEIMDLSANGIIGIVTGNWASVPELSHRSGSSSIKTKNDLLNFWDKVTEDLKNYWPQIQPQQFQEVILAFGQYEGDVTGTIQYIIDNEIHHRAQGFVYLRGLGIEPPAFWDRN</sequence>
<dbReference type="STRING" id="1079859.SAMN04515674_10823"/>
<keyword evidence="5" id="KW-1185">Reference proteome</keyword>
<evidence type="ECO:0000313" key="5">
    <source>
        <dbReference type="Proteomes" id="UP000199306"/>
    </source>
</evidence>
<dbReference type="InterPro" id="IPR007837">
    <property type="entry name" value="DinB"/>
</dbReference>
<dbReference type="OrthoDB" id="119432at2"/>
<evidence type="ECO:0000256" key="3">
    <source>
        <dbReference type="PIRSR" id="PIRSR607837-1"/>
    </source>
</evidence>
<organism evidence="4 5">
    <name type="scientific">Pseudarcicella hirudinis</name>
    <dbReference type="NCBI Taxonomy" id="1079859"/>
    <lineage>
        <taxon>Bacteria</taxon>
        <taxon>Pseudomonadati</taxon>
        <taxon>Bacteroidota</taxon>
        <taxon>Cytophagia</taxon>
        <taxon>Cytophagales</taxon>
        <taxon>Flectobacillaceae</taxon>
        <taxon>Pseudarcicella</taxon>
    </lineage>
</organism>
<dbReference type="Gene3D" id="1.20.120.450">
    <property type="entry name" value="dinb family like domain"/>
    <property type="match status" value="1"/>
</dbReference>
<dbReference type="SUPFAM" id="SSF109854">
    <property type="entry name" value="DinB/YfiT-like putative metalloenzymes"/>
    <property type="match status" value="1"/>
</dbReference>
<dbReference type="RefSeq" id="WP_092017871.1">
    <property type="nucleotide sequence ID" value="NZ_FOXH01000008.1"/>
</dbReference>
<dbReference type="Proteomes" id="UP000199306">
    <property type="component" value="Unassembled WGS sequence"/>
</dbReference>
<evidence type="ECO:0000256" key="2">
    <source>
        <dbReference type="ARBA" id="ARBA00022723"/>
    </source>
</evidence>
<dbReference type="GO" id="GO:0046872">
    <property type="term" value="F:metal ion binding"/>
    <property type="evidence" value="ECO:0007669"/>
    <property type="project" value="UniProtKB-KW"/>
</dbReference>
<gene>
    <name evidence="4" type="ORF">SAMN04515674_10823</name>
</gene>
<evidence type="ECO:0000313" key="4">
    <source>
        <dbReference type="EMBL" id="SFP97761.1"/>
    </source>
</evidence>
<name>A0A1I5UR65_9BACT</name>
<dbReference type="EMBL" id="FOXH01000008">
    <property type="protein sequence ID" value="SFP97761.1"/>
    <property type="molecule type" value="Genomic_DNA"/>
</dbReference>
<proteinExistence type="inferred from homology"/>
<accession>A0A1I5UR65</accession>
<comment type="similarity">
    <text evidence="1">Belongs to the DinB family.</text>
</comment>
<dbReference type="Pfam" id="PF05163">
    <property type="entry name" value="DinB"/>
    <property type="match status" value="1"/>
</dbReference>
<protein>
    <submittedName>
        <fullName evidence="4">Uncharacterized damage-inducible protein DinB (Forms a four-helix bundle)</fullName>
    </submittedName>
</protein>
<dbReference type="InterPro" id="IPR034660">
    <property type="entry name" value="DinB/YfiT-like"/>
</dbReference>
<dbReference type="AlphaFoldDB" id="A0A1I5UR65"/>
<reference evidence="4 5" key="1">
    <citation type="submission" date="2016-10" db="EMBL/GenBank/DDBJ databases">
        <authorList>
            <person name="de Groot N.N."/>
        </authorList>
    </citation>
    <scope>NUCLEOTIDE SEQUENCE [LARGE SCALE GENOMIC DNA]</scope>
    <source>
        <strain evidence="5">E92,LMG 26720,CCM 7988</strain>
    </source>
</reference>